<evidence type="ECO:0000313" key="1">
    <source>
        <dbReference type="EMBL" id="AVP99816.1"/>
    </source>
</evidence>
<protein>
    <submittedName>
        <fullName evidence="1">Uncharacterized protein</fullName>
    </submittedName>
</protein>
<organism evidence="1 2">
    <name type="scientific">Ahniella affigens</name>
    <dbReference type="NCBI Taxonomy" id="2021234"/>
    <lineage>
        <taxon>Bacteria</taxon>
        <taxon>Pseudomonadati</taxon>
        <taxon>Pseudomonadota</taxon>
        <taxon>Gammaproteobacteria</taxon>
        <taxon>Lysobacterales</taxon>
        <taxon>Rhodanobacteraceae</taxon>
        <taxon>Ahniella</taxon>
    </lineage>
</organism>
<dbReference type="Proteomes" id="UP000241074">
    <property type="component" value="Chromosome"/>
</dbReference>
<dbReference type="EMBL" id="CP027860">
    <property type="protein sequence ID" value="AVP99816.1"/>
    <property type="molecule type" value="Genomic_DNA"/>
</dbReference>
<proteinExistence type="predicted"/>
<accession>A0A2P1PYA4</accession>
<gene>
    <name evidence="1" type="ORF">C7S18_22730</name>
</gene>
<dbReference type="AlphaFoldDB" id="A0A2P1PYA4"/>
<evidence type="ECO:0000313" key="2">
    <source>
        <dbReference type="Proteomes" id="UP000241074"/>
    </source>
</evidence>
<sequence>MDVAHVRLQYARLSRHHTLALKHKDPVSFLDLSHSLRVWVDMKKFVDELANESGTSLGFANYSTPKKVKQVLKGSRRVQLPLASGVDSPGVQLKGLTFVNRALSAEELDTIYKAGPPVGQDSQLSFTEWLACGIYEVPSGIDEHPQLWISREILIKRVANALGASHPAGTSDADSAENRFDRHILQLHNVKVADGYPATYYQLIEIGKDVLERTKILLFPSS</sequence>
<keyword evidence="2" id="KW-1185">Reference proteome</keyword>
<reference evidence="1 2" key="1">
    <citation type="submission" date="2018-03" db="EMBL/GenBank/DDBJ databases">
        <title>Ahniella affigens gen. nov., sp. nov., a gammaproteobacterium isolated from sandy soil near a stream.</title>
        <authorList>
            <person name="Ko Y."/>
            <person name="Kim J.-H."/>
        </authorList>
    </citation>
    <scope>NUCLEOTIDE SEQUENCE [LARGE SCALE GENOMIC DNA]</scope>
    <source>
        <strain evidence="1 2">D13</strain>
    </source>
</reference>
<dbReference type="KEGG" id="xba:C7S18_22730"/>
<name>A0A2P1PYA4_9GAMM</name>
<reference evidence="1 2" key="2">
    <citation type="submission" date="2018-03" db="EMBL/GenBank/DDBJ databases">
        <authorList>
            <person name="Keele B.F."/>
        </authorList>
    </citation>
    <scope>NUCLEOTIDE SEQUENCE [LARGE SCALE GENOMIC DNA]</scope>
    <source>
        <strain evidence="1 2">D13</strain>
    </source>
</reference>